<keyword evidence="1" id="KW-0732">Signal</keyword>
<protein>
    <submittedName>
        <fullName evidence="3">Uncharacterized protein</fullName>
    </submittedName>
</protein>
<feature type="signal peptide" evidence="1">
    <location>
        <begin position="1"/>
        <end position="21"/>
    </location>
</feature>
<feature type="chain" id="PRO_5016698778" evidence="1">
    <location>
        <begin position="22"/>
        <end position="92"/>
    </location>
</feature>
<dbReference type="EMBL" id="UGOW01000001">
    <property type="protein sequence ID" value="STY17030.1"/>
    <property type="molecule type" value="Genomic_DNA"/>
</dbReference>
<evidence type="ECO:0000313" key="2">
    <source>
        <dbReference type="EMBL" id="KTD42515.1"/>
    </source>
</evidence>
<evidence type="ECO:0000313" key="3">
    <source>
        <dbReference type="EMBL" id="STY17030.1"/>
    </source>
</evidence>
<evidence type="ECO:0000256" key="1">
    <source>
        <dbReference type="SAM" id="SignalP"/>
    </source>
</evidence>
<evidence type="ECO:0000313" key="4">
    <source>
        <dbReference type="Proteomes" id="UP000054639"/>
    </source>
</evidence>
<proteinExistence type="predicted"/>
<dbReference type="Proteomes" id="UP000254230">
    <property type="component" value="Unassembled WGS sequence"/>
</dbReference>
<accession>A0A378KYU1</accession>
<reference evidence="3 5" key="2">
    <citation type="submission" date="2018-06" db="EMBL/GenBank/DDBJ databases">
        <authorList>
            <consortium name="Pathogen Informatics"/>
            <person name="Doyle S."/>
        </authorList>
    </citation>
    <scope>NUCLEOTIDE SEQUENCE [LARGE SCALE GENOMIC DNA]</scope>
    <source>
        <strain evidence="3 5">NCTC12376</strain>
    </source>
</reference>
<reference evidence="2 4" key="1">
    <citation type="submission" date="2015-11" db="EMBL/GenBank/DDBJ databases">
        <title>Genomic analysis of 38 Legionella species identifies large and diverse effector repertoires.</title>
        <authorList>
            <person name="Burstein D."/>
            <person name="Amaro F."/>
            <person name="Zusman T."/>
            <person name="Lifshitz Z."/>
            <person name="Cohen O."/>
            <person name="Gilbert J.A."/>
            <person name="Pupko T."/>
            <person name="Shuman H.A."/>
            <person name="Segal G."/>
        </authorList>
    </citation>
    <scope>NUCLEOTIDE SEQUENCE [LARGE SCALE GENOMIC DNA]</scope>
    <source>
        <strain evidence="2 4">ATCC 49507</strain>
    </source>
</reference>
<gene>
    <name evidence="2" type="ORF">Lqua_3493</name>
    <name evidence="3" type="ORF">NCTC12376_00824</name>
</gene>
<dbReference type="Proteomes" id="UP000054639">
    <property type="component" value="Unassembled WGS sequence"/>
</dbReference>
<organism evidence="3 5">
    <name type="scientific">Legionella quateirensis</name>
    <dbReference type="NCBI Taxonomy" id="45072"/>
    <lineage>
        <taxon>Bacteria</taxon>
        <taxon>Pseudomonadati</taxon>
        <taxon>Pseudomonadota</taxon>
        <taxon>Gammaproteobacteria</taxon>
        <taxon>Legionellales</taxon>
        <taxon>Legionellaceae</taxon>
        <taxon>Legionella</taxon>
    </lineage>
</organism>
<dbReference type="RefSeq" id="WP_058475599.1">
    <property type="nucleotide sequence ID" value="NZ_CAAAIL010000012.1"/>
</dbReference>
<sequence length="92" mass="10075">MNYFKTVSIAFFCLLSTNVFADDVYTNVPKIASESAVNSLSGGLQFIYNRSNKTVIIELGDFFPTPYKLAPGDNTIAVVSSDRQAITIRSAE</sequence>
<evidence type="ECO:0000313" key="5">
    <source>
        <dbReference type="Proteomes" id="UP000254230"/>
    </source>
</evidence>
<name>A0A378KYU1_9GAMM</name>
<dbReference type="EMBL" id="LNYR01000049">
    <property type="protein sequence ID" value="KTD42515.1"/>
    <property type="molecule type" value="Genomic_DNA"/>
</dbReference>
<keyword evidence="4" id="KW-1185">Reference proteome</keyword>
<dbReference type="AlphaFoldDB" id="A0A378KYU1"/>